<feature type="chain" id="PRO_5032873810" evidence="1">
    <location>
        <begin position="18"/>
        <end position="114"/>
    </location>
</feature>
<evidence type="ECO:0000313" key="2">
    <source>
        <dbReference type="EMBL" id="CAF3547212.1"/>
    </source>
</evidence>
<name>A0A818JN55_9BILA</name>
<evidence type="ECO:0000313" key="3">
    <source>
        <dbReference type="Proteomes" id="UP000663865"/>
    </source>
</evidence>
<accession>A0A818JN55</accession>
<organism evidence="2 3">
    <name type="scientific">Rotaria socialis</name>
    <dbReference type="NCBI Taxonomy" id="392032"/>
    <lineage>
        <taxon>Eukaryota</taxon>
        <taxon>Metazoa</taxon>
        <taxon>Spiralia</taxon>
        <taxon>Gnathifera</taxon>
        <taxon>Rotifera</taxon>
        <taxon>Eurotatoria</taxon>
        <taxon>Bdelloidea</taxon>
        <taxon>Philodinida</taxon>
        <taxon>Philodinidae</taxon>
        <taxon>Rotaria</taxon>
    </lineage>
</organism>
<dbReference type="EMBL" id="CAJNYV010003255">
    <property type="protein sequence ID" value="CAF3547212.1"/>
    <property type="molecule type" value="Genomic_DNA"/>
</dbReference>
<sequence length="114" mass="13479">MFRYIIFLSAISSCTNGVTVQFKLRQLPRFYTPLNDKIYLASSYNRWSPNDKQFEFNSLTKSLLVDFQNITNLEFKITRGSWSTTETWQDGTDRTNRKLTLVLNKLYLKKKSFS</sequence>
<gene>
    <name evidence="2" type="ORF">KIK155_LOCUS18248</name>
</gene>
<keyword evidence="1" id="KW-0732">Signal</keyword>
<dbReference type="AlphaFoldDB" id="A0A818JN55"/>
<dbReference type="Proteomes" id="UP000663865">
    <property type="component" value="Unassembled WGS sequence"/>
</dbReference>
<protein>
    <submittedName>
        <fullName evidence="2">Uncharacterized protein</fullName>
    </submittedName>
</protein>
<evidence type="ECO:0000256" key="1">
    <source>
        <dbReference type="SAM" id="SignalP"/>
    </source>
</evidence>
<proteinExistence type="predicted"/>
<comment type="caution">
    <text evidence="2">The sequence shown here is derived from an EMBL/GenBank/DDBJ whole genome shotgun (WGS) entry which is preliminary data.</text>
</comment>
<feature type="signal peptide" evidence="1">
    <location>
        <begin position="1"/>
        <end position="17"/>
    </location>
</feature>
<reference evidence="2" key="1">
    <citation type="submission" date="2021-02" db="EMBL/GenBank/DDBJ databases">
        <authorList>
            <person name="Nowell W R."/>
        </authorList>
    </citation>
    <scope>NUCLEOTIDE SEQUENCE</scope>
</reference>